<sequence length="62" mass="7277">VVAFEGSYRLTRSLLEPTSEIFELYRTPGEIMELLTMQVCSRPQQKIYKCVNKRNHHSPYST</sequence>
<reference evidence="1 2" key="1">
    <citation type="submission" date="2020-02" db="EMBL/GenBank/DDBJ databases">
        <authorList>
            <person name="Ferguson B K."/>
        </authorList>
    </citation>
    <scope>NUCLEOTIDE SEQUENCE [LARGE SCALE GENOMIC DNA]</scope>
</reference>
<dbReference type="AlphaFoldDB" id="A0A6H5H6S6"/>
<organism evidence="1 2">
    <name type="scientific">Nesidiocoris tenuis</name>
    <dbReference type="NCBI Taxonomy" id="355587"/>
    <lineage>
        <taxon>Eukaryota</taxon>
        <taxon>Metazoa</taxon>
        <taxon>Ecdysozoa</taxon>
        <taxon>Arthropoda</taxon>
        <taxon>Hexapoda</taxon>
        <taxon>Insecta</taxon>
        <taxon>Pterygota</taxon>
        <taxon>Neoptera</taxon>
        <taxon>Paraneoptera</taxon>
        <taxon>Hemiptera</taxon>
        <taxon>Heteroptera</taxon>
        <taxon>Panheteroptera</taxon>
        <taxon>Cimicomorpha</taxon>
        <taxon>Miridae</taxon>
        <taxon>Dicyphina</taxon>
        <taxon>Nesidiocoris</taxon>
    </lineage>
</organism>
<feature type="non-terminal residue" evidence="1">
    <location>
        <position position="1"/>
    </location>
</feature>
<dbReference type="Proteomes" id="UP000479000">
    <property type="component" value="Unassembled WGS sequence"/>
</dbReference>
<proteinExistence type="predicted"/>
<evidence type="ECO:0000313" key="1">
    <source>
        <dbReference type="EMBL" id="CAB0013370.1"/>
    </source>
</evidence>
<accession>A0A6H5H6S6</accession>
<protein>
    <submittedName>
        <fullName evidence="1">Uncharacterized protein</fullName>
    </submittedName>
</protein>
<dbReference type="EMBL" id="CADCXU010026585">
    <property type="protein sequence ID" value="CAB0013370.1"/>
    <property type="molecule type" value="Genomic_DNA"/>
</dbReference>
<evidence type="ECO:0000313" key="2">
    <source>
        <dbReference type="Proteomes" id="UP000479000"/>
    </source>
</evidence>
<name>A0A6H5H6S6_9HEMI</name>
<keyword evidence="2" id="KW-1185">Reference proteome</keyword>
<gene>
    <name evidence="1" type="ORF">NTEN_LOCUS17981</name>
</gene>